<feature type="coiled-coil region" evidence="1">
    <location>
        <begin position="66"/>
        <end position="96"/>
    </location>
</feature>
<feature type="region of interest" description="Disordered" evidence="2">
    <location>
        <begin position="1"/>
        <end position="62"/>
    </location>
</feature>
<feature type="compositionally biased region" description="Low complexity" evidence="2">
    <location>
        <begin position="14"/>
        <end position="26"/>
    </location>
</feature>
<keyword evidence="1" id="KW-0175">Coiled coil</keyword>
<name>W9IJ46_FUSOX</name>
<feature type="compositionally biased region" description="Gly residues" evidence="2">
    <location>
        <begin position="27"/>
        <end position="38"/>
    </location>
</feature>
<dbReference type="HOGENOM" id="CLU_2320606_0_0_1"/>
<evidence type="ECO:0000313" key="4">
    <source>
        <dbReference type="Proteomes" id="UP000030753"/>
    </source>
</evidence>
<feature type="compositionally biased region" description="Polar residues" evidence="2">
    <location>
        <begin position="48"/>
        <end position="58"/>
    </location>
</feature>
<evidence type="ECO:0000313" key="3">
    <source>
        <dbReference type="EMBL" id="EWY94943.1"/>
    </source>
</evidence>
<sequence length="110" mass="12073">MEDQTGFQPDKTGESFSQGGFQQEGFQQGGFQQGGFQQGGFQQSGFQPDSNKGFQPQGRQEVRVNAADLEALRKSIEGAKEKLQEAESVFEKLKFTPVSNNDPAFSNNGF</sequence>
<gene>
    <name evidence="3" type="ORF">FOYG_04091</name>
</gene>
<dbReference type="OrthoDB" id="5101788at2759"/>
<dbReference type="Proteomes" id="UP000030753">
    <property type="component" value="Unassembled WGS sequence"/>
</dbReference>
<protein>
    <submittedName>
        <fullName evidence="3">Uncharacterized protein</fullName>
    </submittedName>
</protein>
<evidence type="ECO:0000256" key="1">
    <source>
        <dbReference type="SAM" id="Coils"/>
    </source>
</evidence>
<reference evidence="3 4" key="1">
    <citation type="submission" date="2011-06" db="EMBL/GenBank/DDBJ databases">
        <title>The Genome Sequence of Fusarium oxysporum FOSC 3-a.</title>
        <authorList>
            <consortium name="The Broad Institute Genome Sequencing Platform"/>
            <person name="Ma L.-J."/>
            <person name="Gale L.R."/>
            <person name="Schwartz D.C."/>
            <person name="Zhou S."/>
            <person name="Corby-Kistler H."/>
            <person name="Young S.K."/>
            <person name="Zeng Q."/>
            <person name="Gargeya S."/>
            <person name="Fitzgerald M."/>
            <person name="Haas B."/>
            <person name="Abouelleil A."/>
            <person name="Alvarado L."/>
            <person name="Arachchi H.M."/>
            <person name="Berlin A."/>
            <person name="Brown A."/>
            <person name="Chapman S.B."/>
            <person name="Chen Z."/>
            <person name="Dunbar C."/>
            <person name="Freedman E."/>
            <person name="Gearin G."/>
            <person name="Gellesch M."/>
            <person name="Goldberg J."/>
            <person name="Griggs A."/>
            <person name="Gujja S."/>
            <person name="Heiman D."/>
            <person name="Howarth C."/>
            <person name="Larson L."/>
            <person name="Lui A."/>
            <person name="MacDonald P.J.P."/>
            <person name="Mehta T."/>
            <person name="Montmayeur A."/>
            <person name="Murphy C."/>
            <person name="Neiman D."/>
            <person name="Pearson M."/>
            <person name="Priest M."/>
            <person name="Roberts A."/>
            <person name="Saif S."/>
            <person name="Shea T."/>
            <person name="Shenoy N."/>
            <person name="Sisk P."/>
            <person name="Stolte C."/>
            <person name="Sykes S."/>
            <person name="Wortman J."/>
            <person name="Nusbaum C."/>
            <person name="Birren B."/>
        </authorList>
    </citation>
    <scope>NUCLEOTIDE SEQUENCE [LARGE SCALE GENOMIC DNA]</scope>
    <source>
        <strain evidence="4">FOSC 3-a</strain>
    </source>
</reference>
<dbReference type="EMBL" id="JH717841">
    <property type="protein sequence ID" value="EWY94943.1"/>
    <property type="molecule type" value="Genomic_DNA"/>
</dbReference>
<accession>W9IJ46</accession>
<organism evidence="3 4">
    <name type="scientific">Fusarium oxysporum NRRL 32931</name>
    <dbReference type="NCBI Taxonomy" id="660029"/>
    <lineage>
        <taxon>Eukaryota</taxon>
        <taxon>Fungi</taxon>
        <taxon>Dikarya</taxon>
        <taxon>Ascomycota</taxon>
        <taxon>Pezizomycotina</taxon>
        <taxon>Sordariomycetes</taxon>
        <taxon>Hypocreomycetidae</taxon>
        <taxon>Hypocreales</taxon>
        <taxon>Nectriaceae</taxon>
        <taxon>Fusarium</taxon>
        <taxon>Fusarium oxysporum species complex</taxon>
    </lineage>
</organism>
<proteinExistence type="predicted"/>
<evidence type="ECO:0000256" key="2">
    <source>
        <dbReference type="SAM" id="MobiDB-lite"/>
    </source>
</evidence>
<dbReference type="AlphaFoldDB" id="W9IJ46"/>